<name>A0A504JH89_9FLAO</name>
<dbReference type="OrthoDB" id="9815272at2"/>
<dbReference type="RefSeq" id="WP_140592794.1">
    <property type="nucleotide sequence ID" value="NZ_VFWZ01000003.1"/>
</dbReference>
<dbReference type="Pfam" id="PF13871">
    <property type="entry name" value="Helicase_C_4"/>
    <property type="match status" value="1"/>
</dbReference>
<reference evidence="4 5" key="1">
    <citation type="submission" date="2019-06" db="EMBL/GenBank/DDBJ databases">
        <authorList>
            <person name="Meng X."/>
        </authorList>
    </citation>
    <scope>NUCLEOTIDE SEQUENCE [LARGE SCALE GENOMIC DNA]</scope>
    <source>
        <strain evidence="4 5">M625</strain>
    </source>
</reference>
<proteinExistence type="inferred from homology"/>
<dbReference type="Pfam" id="PF13872">
    <property type="entry name" value="AAA_34"/>
    <property type="match status" value="1"/>
</dbReference>
<dbReference type="Proteomes" id="UP000315540">
    <property type="component" value="Unassembled WGS sequence"/>
</dbReference>
<dbReference type="GO" id="GO:0031490">
    <property type="term" value="F:chromatin DNA binding"/>
    <property type="evidence" value="ECO:0007669"/>
    <property type="project" value="TreeGrafter"/>
</dbReference>
<feature type="domain" description="Strawberry notch helicase C" evidence="2">
    <location>
        <begin position="594"/>
        <end position="827"/>
    </location>
</feature>
<dbReference type="GO" id="GO:0006355">
    <property type="term" value="P:regulation of DNA-templated transcription"/>
    <property type="evidence" value="ECO:0007669"/>
    <property type="project" value="InterPro"/>
</dbReference>
<evidence type="ECO:0000313" key="4">
    <source>
        <dbReference type="EMBL" id="TPN85820.1"/>
    </source>
</evidence>
<dbReference type="InterPro" id="IPR026741">
    <property type="entry name" value="SNO"/>
</dbReference>
<dbReference type="GO" id="GO:0004386">
    <property type="term" value="F:helicase activity"/>
    <property type="evidence" value="ECO:0007669"/>
    <property type="project" value="UniProtKB-KW"/>
</dbReference>
<feature type="domain" description="Strawberry notch AAA" evidence="3">
    <location>
        <begin position="87"/>
        <end position="389"/>
    </location>
</feature>
<protein>
    <submittedName>
        <fullName evidence="4">Helicase</fullName>
    </submittedName>
</protein>
<comment type="similarity">
    <text evidence="1">Belongs to the SBNO family.</text>
</comment>
<dbReference type="PANTHER" id="PTHR12706">
    <property type="entry name" value="STRAWBERRY NOTCH-RELATED"/>
    <property type="match status" value="1"/>
</dbReference>
<comment type="caution">
    <text evidence="4">The sequence shown here is derived from an EMBL/GenBank/DDBJ whole genome shotgun (WGS) entry which is preliminary data.</text>
</comment>
<keyword evidence="4" id="KW-0378">Hydrolase</keyword>
<keyword evidence="4" id="KW-0547">Nucleotide-binding</keyword>
<organism evidence="4 5">
    <name type="scientific">Aquimarina algicola</name>
    <dbReference type="NCBI Taxonomy" id="2589995"/>
    <lineage>
        <taxon>Bacteria</taxon>
        <taxon>Pseudomonadati</taxon>
        <taxon>Bacteroidota</taxon>
        <taxon>Flavobacteriia</taxon>
        <taxon>Flavobacteriales</taxon>
        <taxon>Flavobacteriaceae</taxon>
        <taxon>Aquimarina</taxon>
    </lineage>
</organism>
<dbReference type="Gene3D" id="3.40.50.300">
    <property type="entry name" value="P-loop containing nucleotide triphosphate hydrolases"/>
    <property type="match status" value="1"/>
</dbReference>
<dbReference type="SUPFAM" id="SSF52540">
    <property type="entry name" value="P-loop containing nucleoside triphosphate hydrolases"/>
    <property type="match status" value="1"/>
</dbReference>
<dbReference type="InterPro" id="IPR039187">
    <property type="entry name" value="SNO_AAA"/>
</dbReference>
<dbReference type="EMBL" id="VFWZ01000003">
    <property type="protein sequence ID" value="TPN85820.1"/>
    <property type="molecule type" value="Genomic_DNA"/>
</dbReference>
<dbReference type="InterPro" id="IPR027417">
    <property type="entry name" value="P-loop_NTPase"/>
</dbReference>
<keyword evidence="4" id="KW-0067">ATP-binding</keyword>
<evidence type="ECO:0000259" key="2">
    <source>
        <dbReference type="Pfam" id="PF13871"/>
    </source>
</evidence>
<evidence type="ECO:0000256" key="1">
    <source>
        <dbReference type="ARBA" id="ARBA00006992"/>
    </source>
</evidence>
<dbReference type="GO" id="GO:0042393">
    <property type="term" value="F:histone binding"/>
    <property type="evidence" value="ECO:0007669"/>
    <property type="project" value="TreeGrafter"/>
</dbReference>
<sequence>MSEETIAEIPEEFTQEAQEVANLAAAQTALVRYVPKSKASFVMDTLIPKNMAFEAQKALNRIVKEKGNIDNYVRNALKYVSSAALWKALSAEQIDGVALYLKQFERGQGVIIADQTGLGKGRQAAAVIRHAIMNGYLPIFITRSPNLFTDIYRDLKGIAFEDINPFILNVDKANVKDQDGHVVFSPLGAKQQMELLTYEKTYPIESQESILWHKNTNTPFPDPETTPELTIQDSIDYLPSEYNVIFSSYSQIQSAHPFKRKWLKNICKSAVPGSKKYKEVVFILDESHMAGGYDSKIGKWMREVLPMTKACCFLSATFAKYPEVMPFYAKKTAIQEAGMSDEDLVGAMTSGGLALQEISASNLSESGQLIGRKRSGEGIDIQYITLDQEPARSRNRERVNRIITLMNDVVRFERDYVDNILDTIDRQAKKVDESVSQKPKGLGVKQAPYFSRVFNIVDQMLFALKVEEVAKKTLELLRQDKKVVIAFKSTMGTFLKEMKVSSGDVIPMEELNFSRSLIKGLDSVLGYSFTDIENKKSKRKVDLSSLPQPGIDEYHRIKREMLMEASGLSVSPIDQLIHLIQKETKPETLGGHKGKHFRVSEVTGRNQRLFFEEDQAIVSAFKGDTEESFRSFNSGEYDVLLINQSGSTGASAHSSEEFKDQRQRIMISHQFELDINVEIQKIGRINRTKQVNLPGYIYMASDIPMEVRLMTMLKGKLKSLDANTTGSQNTSEHTFKSPDLFNKYGDEVAWQWVDDNPQMSERLGKPTYVKTWGGKEERKKTKVGAIRQVTGRAGLLYVEEQEQLFNDLIARYNHLVAIEKQQGTYDLETEFLPLDAEIQKRFLHYQGNGGNTPFGKNTVRDKTIINNLERPFTKAEVDERITKQLDGKTPKQLQKDFLAQLEKEYPELIASRKAKLLDIIEVMEKELAQLPEEGSGADEAANEKIALLRERQQERITDKKSAIAIQEKELLSIQKHITRYASYWKVGDIVKVPLISSIREGSFGFFTGIKMGRRNENPYTLANITFHFAVADSRKSVTYDLRYCREYLAGIYAESQEITDEERVQVSSNWNELIKQASLKREKRFILTENILAVSKEIGRYNKLIKYNTTTGTIKSGILMARDFGRKEAPFALMPISEGINSIRALETDTSFEDHTGSIRFKKVKEGYVQVLIKKKKQYQLPLDAALRGLIMRQEGQSPDELPEFIQNAGDMVGTLSDNNLLAFLKVLDGYGIKIEAPSRELEDWEIENASDWSERTTSSDERYQYELGRAYGTGSNPQVGFIEYNEPNGAYPFGTVTYERILTDKEKYNYTLVPIFKNIEIPYLEWRNAIKGTPIAEEFKTILQQAKSEPIYKAIELLGYFLTNHPHEDGNSEFVFGRYTPQEFGKAIYEDMISPIGVIDILLDKLQLAYTALAA</sequence>
<keyword evidence="5" id="KW-1185">Reference proteome</keyword>
<dbReference type="PANTHER" id="PTHR12706:SF30">
    <property type="entry name" value="PROTEIN STRAWBERRY NOTCH-RELATED"/>
    <property type="match status" value="1"/>
</dbReference>
<accession>A0A504JH89</accession>
<keyword evidence="4" id="KW-0347">Helicase</keyword>
<dbReference type="InterPro" id="IPR026937">
    <property type="entry name" value="SBNO_Helicase_C_dom"/>
</dbReference>
<gene>
    <name evidence="4" type="ORF">FHK87_11060</name>
</gene>
<evidence type="ECO:0000313" key="5">
    <source>
        <dbReference type="Proteomes" id="UP000315540"/>
    </source>
</evidence>
<evidence type="ECO:0000259" key="3">
    <source>
        <dbReference type="Pfam" id="PF13872"/>
    </source>
</evidence>